<protein>
    <submittedName>
        <fullName evidence="2">Uncharacterized protein</fullName>
    </submittedName>
</protein>
<feature type="transmembrane region" description="Helical" evidence="1">
    <location>
        <begin position="40"/>
        <end position="59"/>
    </location>
</feature>
<keyword evidence="1" id="KW-1133">Transmembrane helix</keyword>
<keyword evidence="1" id="KW-0472">Membrane</keyword>
<accession>A0A9W4WG06</accession>
<keyword evidence="1" id="KW-0812">Transmembrane</keyword>
<evidence type="ECO:0000313" key="3">
    <source>
        <dbReference type="Proteomes" id="UP001152533"/>
    </source>
</evidence>
<reference evidence="2" key="1">
    <citation type="submission" date="2022-08" db="EMBL/GenBank/DDBJ databases">
        <authorList>
            <person name="Giroux E."/>
            <person name="Giroux E."/>
        </authorList>
    </citation>
    <scope>NUCLEOTIDE SEQUENCE</scope>
    <source>
        <strain evidence="2">H1091258</strain>
    </source>
</reference>
<name>A0A9W4WG06_9PEZI</name>
<organism evidence="2 3">
    <name type="scientific">Colletotrichum noveboracense</name>
    <dbReference type="NCBI Taxonomy" id="2664923"/>
    <lineage>
        <taxon>Eukaryota</taxon>
        <taxon>Fungi</taxon>
        <taxon>Dikarya</taxon>
        <taxon>Ascomycota</taxon>
        <taxon>Pezizomycotina</taxon>
        <taxon>Sordariomycetes</taxon>
        <taxon>Hypocreomycetidae</taxon>
        <taxon>Glomerellales</taxon>
        <taxon>Glomerellaceae</taxon>
        <taxon>Colletotrichum</taxon>
        <taxon>Colletotrichum gloeosporioides species complex</taxon>
    </lineage>
</organism>
<feature type="transmembrane region" description="Helical" evidence="1">
    <location>
        <begin position="125"/>
        <end position="143"/>
    </location>
</feature>
<dbReference type="Proteomes" id="UP001152533">
    <property type="component" value="Unassembled WGS sequence"/>
</dbReference>
<evidence type="ECO:0000313" key="2">
    <source>
        <dbReference type="EMBL" id="CAI0643471.1"/>
    </source>
</evidence>
<evidence type="ECO:0000256" key="1">
    <source>
        <dbReference type="SAM" id="Phobius"/>
    </source>
</evidence>
<proteinExistence type="predicted"/>
<gene>
    <name evidence="2" type="ORF">CGXH109_LOCUS25911</name>
</gene>
<dbReference type="EMBL" id="CAMGZC010000108">
    <property type="protein sequence ID" value="CAI0643471.1"/>
    <property type="molecule type" value="Genomic_DNA"/>
</dbReference>
<feature type="transmembrane region" description="Helical" evidence="1">
    <location>
        <begin position="95"/>
        <end position="113"/>
    </location>
</feature>
<dbReference type="AlphaFoldDB" id="A0A9W4WG06"/>
<comment type="caution">
    <text evidence="2">The sequence shown here is derived from an EMBL/GenBank/DDBJ whole genome shotgun (WGS) entry which is preliminary data.</text>
</comment>
<sequence>MGLWPAPRVPFGAAVCPDDSLGRLVLGPHRGCSRAPYFDYQFEIFGSIVPSAIAILWGLHRLWQLWNKPAVIQGSWVAHLKLSITICMAKTATKILWHALAAVQILTLGSAAFRGGEVAGDTSVIIASGSLFIASSILFIFVSRLEHRRARAPSAVLQTSLLATIILDAARLPREWAYAYNGGLAIVNLLTVQLIIKAVLLAAESASKPAFITIPATEATREELSGIFGRSLSLWLNPLFKLGWKKDLVTEDLEPVDEALSGEKLLERLSTAWKNGTAELQSDFHED</sequence>
<keyword evidence="3" id="KW-1185">Reference proteome</keyword>